<evidence type="ECO:0000313" key="4">
    <source>
        <dbReference type="Proteomes" id="UP001497045"/>
    </source>
</evidence>
<feature type="transmembrane region" description="Helical" evidence="1">
    <location>
        <begin position="203"/>
        <end position="224"/>
    </location>
</feature>
<protein>
    <submittedName>
        <fullName evidence="3">Acyltransferase</fullName>
        <ecNumber evidence="3">2.3.-.-</ecNumber>
    </submittedName>
</protein>
<dbReference type="InterPro" id="IPR002656">
    <property type="entry name" value="Acyl_transf_3_dom"/>
</dbReference>
<keyword evidence="1" id="KW-0472">Membrane</keyword>
<dbReference type="PANTHER" id="PTHR23028:SF131">
    <property type="entry name" value="BLR2367 PROTEIN"/>
    <property type="match status" value="1"/>
</dbReference>
<feature type="transmembrane region" description="Helical" evidence="1">
    <location>
        <begin position="7"/>
        <end position="26"/>
    </location>
</feature>
<evidence type="ECO:0000259" key="2">
    <source>
        <dbReference type="Pfam" id="PF01757"/>
    </source>
</evidence>
<dbReference type="Pfam" id="PF01757">
    <property type="entry name" value="Acyl_transf_3"/>
    <property type="match status" value="1"/>
</dbReference>
<dbReference type="PANTHER" id="PTHR23028">
    <property type="entry name" value="ACETYLTRANSFERASE"/>
    <property type="match status" value="1"/>
</dbReference>
<comment type="caution">
    <text evidence="3">The sequence shown here is derived from an EMBL/GenBank/DDBJ whole genome shotgun (WGS) entry which is preliminary data.</text>
</comment>
<organism evidence="3 4">
    <name type="scientific">Aurantiacibacter gilvus</name>
    <dbReference type="NCBI Taxonomy" id="3139141"/>
    <lineage>
        <taxon>Bacteria</taxon>
        <taxon>Pseudomonadati</taxon>
        <taxon>Pseudomonadota</taxon>
        <taxon>Alphaproteobacteria</taxon>
        <taxon>Sphingomonadales</taxon>
        <taxon>Erythrobacteraceae</taxon>
        <taxon>Aurantiacibacter</taxon>
    </lineage>
</organism>
<dbReference type="EMBL" id="JBBYHV010000002">
    <property type="protein sequence ID" value="MEL1251995.1"/>
    <property type="molecule type" value="Genomic_DNA"/>
</dbReference>
<evidence type="ECO:0000256" key="1">
    <source>
        <dbReference type="SAM" id="Phobius"/>
    </source>
</evidence>
<evidence type="ECO:0000313" key="3">
    <source>
        <dbReference type="EMBL" id="MEL1251995.1"/>
    </source>
</evidence>
<feature type="transmembrane region" description="Helical" evidence="1">
    <location>
        <begin position="314"/>
        <end position="337"/>
    </location>
</feature>
<feature type="transmembrane region" description="Helical" evidence="1">
    <location>
        <begin position="255"/>
        <end position="278"/>
    </location>
</feature>
<reference evidence="3 4" key="1">
    <citation type="submission" date="2024-04" db="EMBL/GenBank/DDBJ databases">
        <title>Aurantiacibacter sp. DGU6 16S ribosomal RNA gene Genome sequencing and assembly.</title>
        <authorList>
            <person name="Park S."/>
        </authorList>
    </citation>
    <scope>NUCLEOTIDE SEQUENCE [LARGE SCALE GENOMIC DNA]</scope>
    <source>
        <strain evidence="3 4">DGU6</strain>
    </source>
</reference>
<dbReference type="RefSeq" id="WP_341674534.1">
    <property type="nucleotide sequence ID" value="NZ_JBBYHV010000002.1"/>
</dbReference>
<feature type="transmembrane region" description="Helical" evidence="1">
    <location>
        <begin position="142"/>
        <end position="164"/>
    </location>
</feature>
<accession>A0ABU9IIH5</accession>
<keyword evidence="4" id="KW-1185">Reference proteome</keyword>
<keyword evidence="1" id="KW-1133">Transmembrane helix</keyword>
<proteinExistence type="predicted"/>
<gene>
    <name evidence="3" type="ORF">AAEO60_15065</name>
</gene>
<dbReference type="InterPro" id="IPR050879">
    <property type="entry name" value="Acyltransferase_3"/>
</dbReference>
<feature type="transmembrane region" description="Helical" evidence="1">
    <location>
        <begin position="46"/>
        <end position="64"/>
    </location>
</feature>
<feature type="transmembrane region" description="Helical" evidence="1">
    <location>
        <begin position="231"/>
        <end position="249"/>
    </location>
</feature>
<keyword evidence="3" id="KW-0808">Transferase</keyword>
<dbReference type="Proteomes" id="UP001497045">
    <property type="component" value="Unassembled WGS sequence"/>
</dbReference>
<keyword evidence="3" id="KW-0012">Acyltransferase</keyword>
<sequence length="360" mass="39321">MKGAPHLAALTGLRGIAAWFVVFYHARRSLTDWVPEGALAVAGKGYLAVDLFFILSGFVMWLNYGPRLRESGLAGAKSFWWRRFARIWPLHAAVLAGMVAFALLLLATGRETDNYPFAELPLHVLLVQNWGVTPGLSWNHPAWSISTEIGAYLLFPFAVVAFHWEKARPALLVAGVLICAQLLHGVFVLAGAENLGDQITRLGLVRCLLQFLIGMMLALVWLGWRDRVSPVSAYACAVLMGSLLVLFALPETLGIPLAFAALLLALALDTGPLAKVLSSRPVVWLGDTSYATYLVHFPLLVLLKLVAVGPDLQIAPAVFAAYLLVLLGLSGALYRWLEKPAQRWLNQRSPLSRNNAVPAE</sequence>
<feature type="transmembrane region" description="Helical" evidence="1">
    <location>
        <begin position="171"/>
        <end position="191"/>
    </location>
</feature>
<name>A0ABU9IIH5_9SPHN</name>
<feature type="domain" description="Acyltransferase 3" evidence="2">
    <location>
        <begin position="8"/>
        <end position="335"/>
    </location>
</feature>
<keyword evidence="1" id="KW-0812">Transmembrane</keyword>
<dbReference type="GO" id="GO:0016746">
    <property type="term" value="F:acyltransferase activity"/>
    <property type="evidence" value="ECO:0007669"/>
    <property type="project" value="UniProtKB-KW"/>
</dbReference>
<feature type="transmembrane region" description="Helical" evidence="1">
    <location>
        <begin position="85"/>
        <end position="107"/>
    </location>
</feature>
<dbReference type="EC" id="2.3.-.-" evidence="3"/>
<feature type="transmembrane region" description="Helical" evidence="1">
    <location>
        <begin position="290"/>
        <end position="308"/>
    </location>
</feature>